<evidence type="ECO:0000256" key="4">
    <source>
        <dbReference type="ARBA" id="ARBA00022448"/>
    </source>
</evidence>
<proteinExistence type="inferred from homology"/>
<protein>
    <recommendedName>
        <fullName evidence="3">Magnesium transport protein CorA</fullName>
    </recommendedName>
</protein>
<keyword evidence="10" id="KW-0406">Ion transport</keyword>
<organism evidence="15 16">
    <name type="scientific">Pseudomonas luteola</name>
    <dbReference type="NCBI Taxonomy" id="47886"/>
    <lineage>
        <taxon>Bacteria</taxon>
        <taxon>Pseudomonadati</taxon>
        <taxon>Pseudomonadota</taxon>
        <taxon>Gammaproteobacteria</taxon>
        <taxon>Pseudomonadales</taxon>
        <taxon>Pseudomonadaceae</taxon>
        <taxon>Pseudomonas</taxon>
    </lineage>
</organism>
<accession>A0A2X2D269</accession>
<dbReference type="EMBL" id="JADMCD010000008">
    <property type="protein sequence ID" value="MBF8642032.1"/>
    <property type="molecule type" value="Genomic_DNA"/>
</dbReference>
<comment type="subcellular location">
    <subcellularLocation>
        <location evidence="1">Cell inner membrane</location>
        <topology evidence="1">Multi-pass membrane protein</topology>
    </subcellularLocation>
</comment>
<evidence type="ECO:0000256" key="8">
    <source>
        <dbReference type="ARBA" id="ARBA00022842"/>
    </source>
</evidence>
<evidence type="ECO:0000256" key="13">
    <source>
        <dbReference type="SAM" id="Phobius"/>
    </source>
</evidence>
<dbReference type="InterPro" id="IPR002523">
    <property type="entry name" value="MgTranspt_CorA/ZnTranspt_ZntB"/>
</dbReference>
<dbReference type="InterPro" id="IPR045861">
    <property type="entry name" value="CorA_cytoplasmic_dom"/>
</dbReference>
<gene>
    <name evidence="15" type="primary">corA</name>
    <name evidence="14" type="ORF">IRZ65_15205</name>
    <name evidence="15" type="ORF">NCTC11842_04792</name>
</gene>
<dbReference type="Gene3D" id="1.20.58.340">
    <property type="entry name" value="Magnesium transport protein CorA, transmembrane region"/>
    <property type="match status" value="2"/>
</dbReference>
<sequence length="328" mass="37258">MITCYTLVNGMLTPKTITPDEPFPQDALWIDLLSPTDEEEQFLEKSLAVNIPTREEMAEIEESSRLYESERALHMTTTVVSGFSEHQPTASVLNFVLTPEWLVTVRYAELSAFRAFRTKLSQHPGLHKRSDTIFISLLDSLVDRIADILESVQAHHNRLANAIFREPKPDDEGPKAPKSDLQSILKQLGRSSLLLARLSDSLLGINRLLSYLRRAASEWICREAKAWMKTVERDSRSLGDYQNRMNNEISFLLDATLGLINIEQNGIIKVFSIAAVLFLPPTLVGTVYGMNFENMPELSWHFGYPLALVAMVVSAIIPYAWFKFRDWL</sequence>
<evidence type="ECO:0000256" key="9">
    <source>
        <dbReference type="ARBA" id="ARBA00022989"/>
    </source>
</evidence>
<comment type="catalytic activity">
    <reaction evidence="12">
        <text>Mg(2+)(in) = Mg(2+)(out)</text>
        <dbReference type="Rhea" id="RHEA:29827"/>
        <dbReference type="ChEBI" id="CHEBI:18420"/>
    </reaction>
</comment>
<dbReference type="GO" id="GO:0005886">
    <property type="term" value="C:plasma membrane"/>
    <property type="evidence" value="ECO:0007669"/>
    <property type="project" value="UniProtKB-SubCell"/>
</dbReference>
<keyword evidence="4" id="KW-0813">Transport</keyword>
<feature type="transmembrane region" description="Helical" evidence="13">
    <location>
        <begin position="270"/>
        <end position="290"/>
    </location>
</feature>
<evidence type="ECO:0000313" key="15">
    <source>
        <dbReference type="EMBL" id="SPZ13011.1"/>
    </source>
</evidence>
<evidence type="ECO:0000256" key="2">
    <source>
        <dbReference type="ARBA" id="ARBA00009765"/>
    </source>
</evidence>
<keyword evidence="11 13" id="KW-0472">Membrane</keyword>
<dbReference type="RefSeq" id="WP_010796528.1">
    <property type="nucleotide sequence ID" value="NZ_CP044086.1"/>
</dbReference>
<evidence type="ECO:0000256" key="1">
    <source>
        <dbReference type="ARBA" id="ARBA00004429"/>
    </source>
</evidence>
<feature type="transmembrane region" description="Helical" evidence="13">
    <location>
        <begin position="302"/>
        <end position="322"/>
    </location>
</feature>
<keyword evidence="17" id="KW-1185">Reference proteome</keyword>
<dbReference type="InterPro" id="IPR045863">
    <property type="entry name" value="CorA_TM1_TM2"/>
</dbReference>
<reference evidence="14 17" key="2">
    <citation type="submission" date="2020-10" db="EMBL/GenBank/DDBJ databases">
        <title>Genome sequences of Pseudomonas isolates.</title>
        <authorList>
            <person name="Wessels L."/>
            <person name="Reich F."/>
            <person name="Hammerl J."/>
        </authorList>
    </citation>
    <scope>NUCLEOTIDE SEQUENCE [LARGE SCALE GENOMIC DNA]</scope>
    <source>
        <strain evidence="14 17">20-MO00624-0</strain>
    </source>
</reference>
<dbReference type="GeneID" id="300265288"/>
<evidence type="ECO:0000256" key="11">
    <source>
        <dbReference type="ARBA" id="ARBA00023136"/>
    </source>
</evidence>
<evidence type="ECO:0000256" key="7">
    <source>
        <dbReference type="ARBA" id="ARBA00022692"/>
    </source>
</evidence>
<dbReference type="EMBL" id="UAUF01000014">
    <property type="protein sequence ID" value="SPZ13011.1"/>
    <property type="molecule type" value="Genomic_DNA"/>
</dbReference>
<dbReference type="GO" id="GO:0015095">
    <property type="term" value="F:magnesium ion transmembrane transporter activity"/>
    <property type="evidence" value="ECO:0007669"/>
    <property type="project" value="TreeGrafter"/>
</dbReference>
<dbReference type="Pfam" id="PF01544">
    <property type="entry name" value="CorA"/>
    <property type="match status" value="1"/>
</dbReference>
<dbReference type="AlphaFoldDB" id="A0A2X2D269"/>
<evidence type="ECO:0000256" key="10">
    <source>
        <dbReference type="ARBA" id="ARBA00023065"/>
    </source>
</evidence>
<keyword evidence="6" id="KW-0997">Cell inner membrane</keyword>
<dbReference type="GO" id="GO:0015087">
    <property type="term" value="F:cobalt ion transmembrane transporter activity"/>
    <property type="evidence" value="ECO:0007669"/>
    <property type="project" value="TreeGrafter"/>
</dbReference>
<evidence type="ECO:0000256" key="3">
    <source>
        <dbReference type="ARBA" id="ARBA00019439"/>
    </source>
</evidence>
<dbReference type="FunFam" id="1.20.58.340:FF:000001">
    <property type="entry name" value="Magnesium transport protein CorA"/>
    <property type="match status" value="1"/>
</dbReference>
<reference evidence="15 16" key="1">
    <citation type="submission" date="2018-06" db="EMBL/GenBank/DDBJ databases">
        <authorList>
            <consortium name="Pathogen Informatics"/>
            <person name="Doyle S."/>
        </authorList>
    </citation>
    <scope>NUCLEOTIDE SEQUENCE [LARGE SCALE GENOMIC DNA]</scope>
    <source>
        <strain evidence="15 16">NCTC11842</strain>
    </source>
</reference>
<name>A0A2X2D269_PSELU</name>
<dbReference type="PANTHER" id="PTHR47685:SF1">
    <property type="entry name" value="MAGNESIUM TRANSPORT PROTEIN CORA"/>
    <property type="match status" value="1"/>
</dbReference>
<dbReference type="SUPFAM" id="SSF144083">
    <property type="entry name" value="Magnesium transport protein CorA, transmembrane region"/>
    <property type="match status" value="1"/>
</dbReference>
<dbReference type="Proteomes" id="UP000626180">
    <property type="component" value="Unassembled WGS sequence"/>
</dbReference>
<keyword evidence="9 13" id="KW-1133">Transmembrane helix</keyword>
<keyword evidence="5" id="KW-1003">Cell membrane</keyword>
<evidence type="ECO:0000313" key="17">
    <source>
        <dbReference type="Proteomes" id="UP000626180"/>
    </source>
</evidence>
<dbReference type="GO" id="GO:0015099">
    <property type="term" value="F:nickel cation transmembrane transporter activity"/>
    <property type="evidence" value="ECO:0007669"/>
    <property type="project" value="TreeGrafter"/>
</dbReference>
<comment type="similarity">
    <text evidence="2">Belongs to the CorA metal ion transporter (MIT) (TC 1.A.35) family.</text>
</comment>
<evidence type="ECO:0000313" key="16">
    <source>
        <dbReference type="Proteomes" id="UP000250443"/>
    </source>
</evidence>
<dbReference type="CDD" id="cd12837">
    <property type="entry name" value="EcCorA-like_u1"/>
    <property type="match status" value="1"/>
</dbReference>
<evidence type="ECO:0000256" key="12">
    <source>
        <dbReference type="ARBA" id="ARBA00034269"/>
    </source>
</evidence>
<keyword evidence="7 13" id="KW-0812">Transmembrane</keyword>
<evidence type="ECO:0000256" key="5">
    <source>
        <dbReference type="ARBA" id="ARBA00022475"/>
    </source>
</evidence>
<dbReference type="SUPFAM" id="SSF143865">
    <property type="entry name" value="CorA soluble domain-like"/>
    <property type="match status" value="1"/>
</dbReference>
<dbReference type="Proteomes" id="UP000250443">
    <property type="component" value="Unassembled WGS sequence"/>
</dbReference>
<keyword evidence="8" id="KW-0460">Magnesium</keyword>
<evidence type="ECO:0000313" key="14">
    <source>
        <dbReference type="EMBL" id="MBF8642032.1"/>
    </source>
</evidence>
<evidence type="ECO:0000256" key="6">
    <source>
        <dbReference type="ARBA" id="ARBA00022519"/>
    </source>
</evidence>
<dbReference type="Gene3D" id="3.30.460.20">
    <property type="entry name" value="CorA soluble domain-like"/>
    <property type="match status" value="1"/>
</dbReference>
<dbReference type="InterPro" id="IPR050829">
    <property type="entry name" value="CorA_MIT"/>
</dbReference>
<dbReference type="PANTHER" id="PTHR47685">
    <property type="entry name" value="MAGNESIUM TRANSPORT PROTEIN CORA"/>
    <property type="match status" value="1"/>
</dbReference>